<keyword evidence="3" id="KW-1185">Reference proteome</keyword>
<dbReference type="InterPro" id="IPR011681">
    <property type="entry name" value="GcrA"/>
</dbReference>
<gene>
    <name evidence="2" type="ORF">HBA54_27245</name>
</gene>
<proteinExistence type="predicted"/>
<feature type="region of interest" description="Disordered" evidence="1">
    <location>
        <begin position="57"/>
        <end position="103"/>
    </location>
</feature>
<feature type="region of interest" description="Disordered" evidence="1">
    <location>
        <begin position="20"/>
        <end position="41"/>
    </location>
</feature>
<dbReference type="Proteomes" id="UP000761264">
    <property type="component" value="Unassembled WGS sequence"/>
</dbReference>
<comment type="caution">
    <text evidence="2">The sequence shown here is derived from an EMBL/GenBank/DDBJ whole genome shotgun (WGS) entry which is preliminary data.</text>
</comment>
<reference evidence="2" key="1">
    <citation type="submission" date="2020-03" db="EMBL/GenBank/DDBJ databases">
        <title>Genome of Pelagibius litoralis DSM 21314T.</title>
        <authorList>
            <person name="Wang G."/>
        </authorList>
    </citation>
    <scope>NUCLEOTIDE SEQUENCE</scope>
    <source>
        <strain evidence="2">DSM 21314</strain>
    </source>
</reference>
<evidence type="ECO:0000313" key="3">
    <source>
        <dbReference type="Proteomes" id="UP000761264"/>
    </source>
</evidence>
<sequence>MSNTAWPDEDVAELLEGAAAGRSNKELAESMGRTKNQIAGKLHRLRFQSQERAVRYAQHFGPKTDKTKAKSPTVVKSKPKAPRPVQSKRTAPDQTVRVARPSDSLWHPKTCQYPIGDPQHTDFHFCGESIIADGRPYCDSHQEVCTQPREKKAA</sequence>
<protein>
    <recommendedName>
        <fullName evidence="4">GcrA cell cycle regulator</fullName>
    </recommendedName>
</protein>
<dbReference type="RefSeq" id="WP_167231415.1">
    <property type="nucleotide sequence ID" value="NZ_JAAQPH010000038.1"/>
</dbReference>
<dbReference type="EMBL" id="JAAQPH010000038">
    <property type="protein sequence ID" value="NIA72293.1"/>
    <property type="molecule type" value="Genomic_DNA"/>
</dbReference>
<dbReference type="AlphaFoldDB" id="A0A967F3F6"/>
<dbReference type="Pfam" id="PF07750">
    <property type="entry name" value="GcrA"/>
    <property type="match status" value="1"/>
</dbReference>
<evidence type="ECO:0000313" key="2">
    <source>
        <dbReference type="EMBL" id="NIA72293.1"/>
    </source>
</evidence>
<evidence type="ECO:0008006" key="4">
    <source>
        <dbReference type="Google" id="ProtNLM"/>
    </source>
</evidence>
<organism evidence="2 3">
    <name type="scientific">Pelagibius litoralis</name>
    <dbReference type="NCBI Taxonomy" id="374515"/>
    <lineage>
        <taxon>Bacteria</taxon>
        <taxon>Pseudomonadati</taxon>
        <taxon>Pseudomonadota</taxon>
        <taxon>Alphaproteobacteria</taxon>
        <taxon>Rhodospirillales</taxon>
        <taxon>Rhodovibrionaceae</taxon>
        <taxon>Pelagibius</taxon>
    </lineage>
</organism>
<name>A0A967F3F6_9PROT</name>
<accession>A0A967F3F6</accession>
<evidence type="ECO:0000256" key="1">
    <source>
        <dbReference type="SAM" id="MobiDB-lite"/>
    </source>
</evidence>